<gene>
    <name evidence="1" type="ORF">WICPIJ_000765</name>
</gene>
<reference evidence="1" key="1">
    <citation type="journal article" date="2021" name="Open Biol.">
        <title>Shared evolutionary footprints suggest mitochondrial oxidative damage underlies multiple complex I losses in fungi.</title>
        <authorList>
            <person name="Schikora-Tamarit M.A."/>
            <person name="Marcet-Houben M."/>
            <person name="Nosek J."/>
            <person name="Gabaldon T."/>
        </authorList>
    </citation>
    <scope>NUCLEOTIDE SEQUENCE</scope>
    <source>
        <strain evidence="1">CBS2887</strain>
    </source>
</reference>
<evidence type="ECO:0000313" key="2">
    <source>
        <dbReference type="Proteomes" id="UP000774326"/>
    </source>
</evidence>
<reference evidence="1" key="2">
    <citation type="submission" date="2021-01" db="EMBL/GenBank/DDBJ databases">
        <authorList>
            <person name="Schikora-Tamarit M.A."/>
        </authorList>
    </citation>
    <scope>NUCLEOTIDE SEQUENCE</scope>
    <source>
        <strain evidence="1">CBS2887</strain>
    </source>
</reference>
<dbReference type="Proteomes" id="UP000774326">
    <property type="component" value="Unassembled WGS sequence"/>
</dbReference>
<dbReference type="AlphaFoldDB" id="A0A9P8QFH4"/>
<proteinExistence type="predicted"/>
<protein>
    <submittedName>
        <fullName evidence="1">Uncharacterized protein</fullName>
    </submittedName>
</protein>
<evidence type="ECO:0000313" key="1">
    <source>
        <dbReference type="EMBL" id="KAH3688240.1"/>
    </source>
</evidence>
<dbReference type="EMBL" id="JAEUBG010000452">
    <property type="protein sequence ID" value="KAH3688240.1"/>
    <property type="molecule type" value="Genomic_DNA"/>
</dbReference>
<comment type="caution">
    <text evidence="1">The sequence shown here is derived from an EMBL/GenBank/DDBJ whole genome shotgun (WGS) entry which is preliminary data.</text>
</comment>
<accession>A0A9P8QFH4</accession>
<organism evidence="1 2">
    <name type="scientific">Wickerhamomyces pijperi</name>
    <name type="common">Yeast</name>
    <name type="synonym">Pichia pijperi</name>
    <dbReference type="NCBI Taxonomy" id="599730"/>
    <lineage>
        <taxon>Eukaryota</taxon>
        <taxon>Fungi</taxon>
        <taxon>Dikarya</taxon>
        <taxon>Ascomycota</taxon>
        <taxon>Saccharomycotina</taxon>
        <taxon>Saccharomycetes</taxon>
        <taxon>Phaffomycetales</taxon>
        <taxon>Wickerhamomycetaceae</taxon>
        <taxon>Wickerhamomyces</taxon>
    </lineage>
</organism>
<keyword evidence="2" id="KW-1185">Reference proteome</keyword>
<sequence length="78" mass="8774">MSITRFLSTVITSDTVHVTRDTKIERSLEWGSIVDLFERISFGVDMTSENGLIFNNHESGEMVRVVAVLVLEVDRNCG</sequence>
<name>A0A9P8QFH4_WICPI</name>